<keyword evidence="1 9" id="KW-0808">Transferase</keyword>
<keyword evidence="6" id="KW-0067">ATP-binding</keyword>
<evidence type="ECO:0000256" key="10">
    <source>
        <dbReference type="SAM" id="MobiDB-lite"/>
    </source>
</evidence>
<evidence type="ECO:0000313" key="13">
    <source>
        <dbReference type="Proteomes" id="UP000526307"/>
    </source>
</evidence>
<dbReference type="InterPro" id="IPR043519">
    <property type="entry name" value="NT_sf"/>
</dbReference>
<sequence>MQNKNGMDKSEQKLITALAEKIAELGGRAYYVGGYVRDRVMELPVKDVDIEVHGIAAAVLESALGELGKPLSFGSSFGVYSLAGHDIDIALPRAERPTGAGHRDFEIQIDPFIGIGEAARRRDFTMNALMQDVLTGEIADPYGGVDDIRNRIIRHIDDRKFGEDPLRALRAAQFAARFGFRIAPSTIAICRALDLTHLSSERVELEMKKALLESRQPSRFFESIREMDQLGFWFRELQQLIGLEQNPAFHPEGDVWTHTMQVLDRASRFRFYASDPYAFMLLALTHDFGKITTTEFVNGAIHAYGHELQGAEIAERFLDRICHYKYVKKYIRNMIPNHMRPNKLAEVRSAVKKTNRMFDDAAAPADLIYFAICDKPRLPHLSDADQTDGEGRQVTLSAELMQQISETDITGHAGNISEGNLAGESENENPEKKREQERIDFLFERLELYSEMMAKPHVTGKDLIAAGIRPGEDFGQLLDYAHKLRLAGIPKENALKQTLAYARKQQRHKN</sequence>
<evidence type="ECO:0000256" key="5">
    <source>
        <dbReference type="ARBA" id="ARBA00022741"/>
    </source>
</evidence>
<protein>
    <submittedName>
        <fullName evidence="12">tRNA nucleotidyltransferase</fullName>
    </submittedName>
</protein>
<keyword evidence="3" id="KW-0548">Nucleotidyltransferase</keyword>
<organism evidence="12 13">
    <name type="scientific">Mogibacterium timidum</name>
    <dbReference type="NCBI Taxonomy" id="35519"/>
    <lineage>
        <taxon>Bacteria</taxon>
        <taxon>Bacillati</taxon>
        <taxon>Bacillota</taxon>
        <taxon>Clostridia</taxon>
        <taxon>Peptostreptococcales</taxon>
        <taxon>Anaerovoracaceae</taxon>
        <taxon>Mogibacterium</taxon>
    </lineage>
</organism>
<comment type="similarity">
    <text evidence="9">Belongs to the tRNA nucleotidyltransferase/poly(A) polymerase family.</text>
</comment>
<dbReference type="EMBL" id="JABXYR010000002">
    <property type="protein sequence ID" value="NWO23539.1"/>
    <property type="molecule type" value="Genomic_DNA"/>
</dbReference>
<evidence type="ECO:0000256" key="2">
    <source>
        <dbReference type="ARBA" id="ARBA00022694"/>
    </source>
</evidence>
<dbReference type="GO" id="GO:0005524">
    <property type="term" value="F:ATP binding"/>
    <property type="evidence" value="ECO:0007669"/>
    <property type="project" value="UniProtKB-KW"/>
</dbReference>
<evidence type="ECO:0000256" key="8">
    <source>
        <dbReference type="ARBA" id="ARBA00022884"/>
    </source>
</evidence>
<dbReference type="PANTHER" id="PTHR47545">
    <property type="entry name" value="MULTIFUNCTIONAL CCA PROTEIN"/>
    <property type="match status" value="1"/>
</dbReference>
<dbReference type="SUPFAM" id="SSF81891">
    <property type="entry name" value="Poly A polymerase C-terminal region-like"/>
    <property type="match status" value="1"/>
</dbReference>
<keyword evidence="7" id="KW-0460">Magnesium</keyword>
<dbReference type="CDD" id="cd05398">
    <property type="entry name" value="NT_ClassII-CCAase"/>
    <property type="match status" value="1"/>
</dbReference>
<dbReference type="CDD" id="cd00077">
    <property type="entry name" value="HDc"/>
    <property type="match status" value="1"/>
</dbReference>
<evidence type="ECO:0000259" key="11">
    <source>
        <dbReference type="Pfam" id="PF01743"/>
    </source>
</evidence>
<keyword evidence="5" id="KW-0547">Nucleotide-binding</keyword>
<keyword evidence="2" id="KW-0819">tRNA processing</keyword>
<dbReference type="GO" id="GO:0016779">
    <property type="term" value="F:nucleotidyltransferase activity"/>
    <property type="evidence" value="ECO:0007669"/>
    <property type="project" value="UniProtKB-KW"/>
</dbReference>
<evidence type="ECO:0000256" key="3">
    <source>
        <dbReference type="ARBA" id="ARBA00022695"/>
    </source>
</evidence>
<dbReference type="Pfam" id="PF01743">
    <property type="entry name" value="PolyA_pol"/>
    <property type="match status" value="1"/>
</dbReference>
<name>A0A7Y9B0V8_9FIRM</name>
<dbReference type="SUPFAM" id="SSF81301">
    <property type="entry name" value="Nucleotidyltransferase"/>
    <property type="match status" value="1"/>
</dbReference>
<keyword evidence="4" id="KW-0479">Metal-binding</keyword>
<dbReference type="Gene3D" id="1.10.3090.10">
    <property type="entry name" value="cca-adding enzyme, domain 2"/>
    <property type="match status" value="1"/>
</dbReference>
<evidence type="ECO:0000256" key="7">
    <source>
        <dbReference type="ARBA" id="ARBA00022842"/>
    </source>
</evidence>
<evidence type="ECO:0000256" key="9">
    <source>
        <dbReference type="RuleBase" id="RU003953"/>
    </source>
</evidence>
<keyword evidence="8 9" id="KW-0694">RNA-binding</keyword>
<dbReference type="AlphaFoldDB" id="A0A7Y9B0V8"/>
<dbReference type="InterPro" id="IPR003607">
    <property type="entry name" value="HD/PDEase_dom"/>
</dbReference>
<feature type="region of interest" description="Disordered" evidence="10">
    <location>
        <begin position="411"/>
        <end position="435"/>
    </location>
</feature>
<dbReference type="GO" id="GO:0003723">
    <property type="term" value="F:RNA binding"/>
    <property type="evidence" value="ECO:0007669"/>
    <property type="project" value="UniProtKB-KW"/>
</dbReference>
<dbReference type="GO" id="GO:0008033">
    <property type="term" value="P:tRNA processing"/>
    <property type="evidence" value="ECO:0007669"/>
    <property type="project" value="UniProtKB-KW"/>
</dbReference>
<feature type="domain" description="Poly A polymerase head" evidence="11">
    <location>
        <begin position="29"/>
        <end position="154"/>
    </location>
</feature>
<keyword evidence="13" id="KW-1185">Reference proteome</keyword>
<dbReference type="GO" id="GO:0046872">
    <property type="term" value="F:metal ion binding"/>
    <property type="evidence" value="ECO:0007669"/>
    <property type="project" value="UniProtKB-KW"/>
</dbReference>
<evidence type="ECO:0000313" key="12">
    <source>
        <dbReference type="EMBL" id="NWO23539.1"/>
    </source>
</evidence>
<evidence type="ECO:0000256" key="1">
    <source>
        <dbReference type="ARBA" id="ARBA00022679"/>
    </source>
</evidence>
<evidence type="ECO:0000256" key="4">
    <source>
        <dbReference type="ARBA" id="ARBA00022723"/>
    </source>
</evidence>
<gene>
    <name evidence="12" type="ORF">HW270_05615</name>
</gene>
<dbReference type="PANTHER" id="PTHR47545:SF1">
    <property type="entry name" value="MULTIFUNCTIONAL CCA PROTEIN"/>
    <property type="match status" value="1"/>
</dbReference>
<evidence type="ECO:0000256" key="6">
    <source>
        <dbReference type="ARBA" id="ARBA00022840"/>
    </source>
</evidence>
<dbReference type="Proteomes" id="UP000526307">
    <property type="component" value="Unassembled WGS sequence"/>
</dbReference>
<dbReference type="RefSeq" id="WP_051426899.1">
    <property type="nucleotide sequence ID" value="NZ_JABXYR010000002.1"/>
</dbReference>
<reference evidence="12 13" key="1">
    <citation type="submission" date="2020-06" db="EMBL/GenBank/DDBJ databases">
        <title>Mogibacterium timidum strain W9173 genomic sequence.</title>
        <authorList>
            <person name="Wade W.G."/>
            <person name="Johnston C.D."/>
            <person name="Chen T."/>
            <person name="Dewhirst F.E."/>
        </authorList>
    </citation>
    <scope>NUCLEOTIDE SEQUENCE [LARGE SCALE GENOMIC DNA]</scope>
    <source>
        <strain evidence="12 13">W9173</strain>
    </source>
</reference>
<dbReference type="InterPro" id="IPR002646">
    <property type="entry name" value="PolA_pol_head_dom"/>
</dbReference>
<dbReference type="InterPro" id="IPR050124">
    <property type="entry name" value="tRNA_CCA-adding_enzyme"/>
</dbReference>
<accession>A0A7Y9B0V8</accession>
<dbReference type="Gene3D" id="3.30.460.10">
    <property type="entry name" value="Beta Polymerase, domain 2"/>
    <property type="match status" value="1"/>
</dbReference>
<comment type="caution">
    <text evidence="12">The sequence shown here is derived from an EMBL/GenBank/DDBJ whole genome shotgun (WGS) entry which is preliminary data.</text>
</comment>
<proteinExistence type="inferred from homology"/>